<evidence type="ECO:0000256" key="1">
    <source>
        <dbReference type="ARBA" id="ARBA00000822"/>
    </source>
</evidence>
<organism evidence="10 11">
    <name type="scientific">Aspergillus sclerotialis</name>
    <dbReference type="NCBI Taxonomy" id="2070753"/>
    <lineage>
        <taxon>Eukaryota</taxon>
        <taxon>Fungi</taxon>
        <taxon>Dikarya</taxon>
        <taxon>Ascomycota</taxon>
        <taxon>Pezizomycotina</taxon>
        <taxon>Eurotiomycetes</taxon>
        <taxon>Eurotiomycetidae</taxon>
        <taxon>Eurotiales</taxon>
        <taxon>Aspergillaceae</taxon>
        <taxon>Aspergillus</taxon>
        <taxon>Aspergillus subgen. Polypaecilum</taxon>
    </lineage>
</organism>
<keyword evidence="5 7" id="KW-0326">Glycosidase</keyword>
<dbReference type="Gene3D" id="3.20.20.80">
    <property type="entry name" value="Glycosidases"/>
    <property type="match status" value="1"/>
</dbReference>
<dbReference type="InterPro" id="IPR017853">
    <property type="entry name" value="GH"/>
</dbReference>
<evidence type="ECO:0000313" key="10">
    <source>
        <dbReference type="EMBL" id="RJE16925.1"/>
    </source>
</evidence>
<feature type="domain" description="GH18" evidence="9">
    <location>
        <begin position="1"/>
        <end position="136"/>
    </location>
</feature>
<evidence type="ECO:0000256" key="8">
    <source>
        <dbReference type="RuleBase" id="RU004453"/>
    </source>
</evidence>
<keyword evidence="4" id="KW-0119">Carbohydrate metabolism</keyword>
<evidence type="ECO:0000313" key="11">
    <source>
        <dbReference type="Proteomes" id="UP000266188"/>
    </source>
</evidence>
<proteinExistence type="inferred from homology"/>
<protein>
    <submittedName>
        <fullName evidence="10">Chitinase</fullName>
    </submittedName>
</protein>
<dbReference type="GO" id="GO:0008843">
    <property type="term" value="F:endochitinase activity"/>
    <property type="evidence" value="ECO:0007669"/>
    <property type="project" value="UniProtKB-EC"/>
</dbReference>
<reference evidence="11" key="1">
    <citation type="submission" date="2017-02" db="EMBL/GenBank/DDBJ databases">
        <authorList>
            <person name="Tafer H."/>
            <person name="Lopandic K."/>
        </authorList>
    </citation>
    <scope>NUCLEOTIDE SEQUENCE [LARGE SCALE GENOMIC DNA]</scope>
    <source>
        <strain evidence="11">CBS 366.77</strain>
    </source>
</reference>
<evidence type="ECO:0000256" key="2">
    <source>
        <dbReference type="ARBA" id="ARBA00022801"/>
    </source>
</evidence>
<evidence type="ECO:0000256" key="4">
    <source>
        <dbReference type="ARBA" id="ARBA00023277"/>
    </source>
</evidence>
<sequence>LTHINYAFGLFHPYDDGETTEWYMHFEQDDTNDVGSLISEFITLKEVNPGLNCYLAIGGWAFNSGETATYWSDMASTAAGRKSFAKSVLRTMQEYGFDGVDLDWEYPVSSVRGGSEGDKANLVHLIIDLRETLDAS</sequence>
<dbReference type="GO" id="GO:0000272">
    <property type="term" value="P:polysaccharide catabolic process"/>
    <property type="evidence" value="ECO:0007669"/>
    <property type="project" value="UniProtKB-KW"/>
</dbReference>
<dbReference type="Proteomes" id="UP000266188">
    <property type="component" value="Unassembled WGS sequence"/>
</dbReference>
<feature type="non-terminal residue" evidence="10">
    <location>
        <position position="1"/>
    </location>
</feature>
<evidence type="ECO:0000256" key="3">
    <source>
        <dbReference type="ARBA" id="ARBA00023024"/>
    </source>
</evidence>
<comment type="similarity">
    <text evidence="8">Belongs to the glycosyl hydrolase 18 family.</text>
</comment>
<comment type="caution">
    <text evidence="10">The sequence shown here is derived from an EMBL/GenBank/DDBJ whole genome shotgun (WGS) entry which is preliminary data.</text>
</comment>
<dbReference type="PROSITE" id="PS01095">
    <property type="entry name" value="GH18_1"/>
    <property type="match status" value="1"/>
</dbReference>
<dbReference type="InterPro" id="IPR001223">
    <property type="entry name" value="Glyco_hydro18_cat"/>
</dbReference>
<accession>A0A3A2ZG59</accession>
<dbReference type="STRING" id="2070753.A0A3A2ZG59"/>
<dbReference type="EMBL" id="MVGC01002156">
    <property type="protein sequence ID" value="RJE16925.1"/>
    <property type="molecule type" value="Genomic_DNA"/>
</dbReference>
<dbReference type="Pfam" id="PF00704">
    <property type="entry name" value="Glyco_hydro_18"/>
    <property type="match status" value="1"/>
</dbReference>
<evidence type="ECO:0000256" key="7">
    <source>
        <dbReference type="RuleBase" id="RU000489"/>
    </source>
</evidence>
<dbReference type="PANTHER" id="PTHR11177:SF317">
    <property type="entry name" value="CHITINASE 12-RELATED"/>
    <property type="match status" value="1"/>
</dbReference>
<name>A0A3A2ZG59_9EURO</name>
<evidence type="ECO:0000256" key="5">
    <source>
        <dbReference type="ARBA" id="ARBA00023295"/>
    </source>
</evidence>
<gene>
    <name evidence="10" type="ORF">PHISCL_10738</name>
</gene>
<dbReference type="OrthoDB" id="73875at2759"/>
<keyword evidence="11" id="KW-1185">Reference proteome</keyword>
<keyword evidence="6" id="KW-0624">Polysaccharide degradation</keyword>
<dbReference type="InterPro" id="IPR001579">
    <property type="entry name" value="Glyco_hydro_18_chit_AS"/>
</dbReference>
<dbReference type="PANTHER" id="PTHR11177">
    <property type="entry name" value="CHITINASE"/>
    <property type="match status" value="1"/>
</dbReference>
<evidence type="ECO:0000256" key="6">
    <source>
        <dbReference type="ARBA" id="ARBA00023326"/>
    </source>
</evidence>
<keyword evidence="3" id="KW-0146">Chitin degradation</keyword>
<dbReference type="GO" id="GO:0006032">
    <property type="term" value="P:chitin catabolic process"/>
    <property type="evidence" value="ECO:0007669"/>
    <property type="project" value="UniProtKB-KW"/>
</dbReference>
<dbReference type="AlphaFoldDB" id="A0A3A2ZG59"/>
<feature type="non-terminal residue" evidence="10">
    <location>
        <position position="136"/>
    </location>
</feature>
<dbReference type="PROSITE" id="PS51910">
    <property type="entry name" value="GH18_2"/>
    <property type="match status" value="1"/>
</dbReference>
<evidence type="ECO:0000259" key="9">
    <source>
        <dbReference type="PROSITE" id="PS51910"/>
    </source>
</evidence>
<dbReference type="InterPro" id="IPR050314">
    <property type="entry name" value="Glycosyl_Hydrlase_18"/>
</dbReference>
<dbReference type="SUPFAM" id="SSF51445">
    <property type="entry name" value="(Trans)glycosidases"/>
    <property type="match status" value="1"/>
</dbReference>
<comment type="catalytic activity">
    <reaction evidence="1">
        <text>Random endo-hydrolysis of N-acetyl-beta-D-glucosaminide (1-&gt;4)-beta-linkages in chitin and chitodextrins.</text>
        <dbReference type="EC" id="3.2.1.14"/>
    </reaction>
</comment>
<keyword evidence="2 7" id="KW-0378">Hydrolase</keyword>